<organism evidence="1 2">
    <name type="scientific">Hydromonas duriensis</name>
    <dbReference type="NCBI Taxonomy" id="1527608"/>
    <lineage>
        <taxon>Bacteria</taxon>
        <taxon>Pseudomonadati</taxon>
        <taxon>Pseudomonadota</taxon>
        <taxon>Betaproteobacteria</taxon>
        <taxon>Burkholderiales</taxon>
        <taxon>Burkholderiaceae</taxon>
        <taxon>Hydromonas</taxon>
    </lineage>
</organism>
<sequence>MKINAAFCRYAGEPLSLYAAVLSASNGRQVMTIAKKGRHSTRKESGMLLIVDAATQENFDMLFTSERFLDGLNAYHDVLNSQSLVIDESLMQYKPDNSIEMDGLNQNGSINYRFNEVNNGQAAVLAICLYFRELTGFIKSIDSMSQWEQCFMTI</sequence>
<dbReference type="RefSeq" id="WP_133620965.1">
    <property type="nucleotide sequence ID" value="NZ_SNZE01000018.1"/>
</dbReference>
<reference evidence="1 2" key="1">
    <citation type="submission" date="2019-03" db="EMBL/GenBank/DDBJ databases">
        <title>Genomic Encyclopedia of Type Strains, Phase IV (KMG-IV): sequencing the most valuable type-strain genomes for metagenomic binning, comparative biology and taxonomic classification.</title>
        <authorList>
            <person name="Goeker M."/>
        </authorList>
    </citation>
    <scope>NUCLEOTIDE SEQUENCE [LARGE SCALE GENOMIC DNA]</scope>
    <source>
        <strain evidence="1 2">DSM 102852</strain>
    </source>
</reference>
<dbReference type="Proteomes" id="UP000294480">
    <property type="component" value="Unassembled WGS sequence"/>
</dbReference>
<gene>
    <name evidence="1" type="ORF">DFR44_11836</name>
</gene>
<accession>A0A4R6Y723</accession>
<dbReference type="OrthoDB" id="8778365at2"/>
<keyword evidence="2" id="KW-1185">Reference proteome</keyword>
<protein>
    <submittedName>
        <fullName evidence="1">Uncharacterized protein</fullName>
    </submittedName>
</protein>
<dbReference type="EMBL" id="SNZE01000018">
    <property type="protein sequence ID" value="TDR30686.1"/>
    <property type="molecule type" value="Genomic_DNA"/>
</dbReference>
<proteinExistence type="predicted"/>
<dbReference type="AlphaFoldDB" id="A0A4R6Y723"/>
<evidence type="ECO:0000313" key="2">
    <source>
        <dbReference type="Proteomes" id="UP000294480"/>
    </source>
</evidence>
<name>A0A4R6Y723_9BURK</name>
<comment type="caution">
    <text evidence="1">The sequence shown here is derived from an EMBL/GenBank/DDBJ whole genome shotgun (WGS) entry which is preliminary data.</text>
</comment>
<evidence type="ECO:0000313" key="1">
    <source>
        <dbReference type="EMBL" id="TDR30686.1"/>
    </source>
</evidence>